<dbReference type="RefSeq" id="WP_271191232.1">
    <property type="nucleotide sequence ID" value="NZ_CP115667.1"/>
</dbReference>
<organism evidence="6 7">
    <name type="scientific">Peptoniphilus equinus</name>
    <dbReference type="NCBI Taxonomy" id="3016343"/>
    <lineage>
        <taxon>Bacteria</taxon>
        <taxon>Bacillati</taxon>
        <taxon>Bacillota</taxon>
        <taxon>Tissierellia</taxon>
        <taxon>Tissierellales</taxon>
        <taxon>Peptoniphilaceae</taxon>
        <taxon>Peptoniphilus</taxon>
    </lineage>
</organism>
<evidence type="ECO:0000256" key="4">
    <source>
        <dbReference type="ARBA" id="ARBA00022840"/>
    </source>
</evidence>
<evidence type="ECO:0000313" key="6">
    <source>
        <dbReference type="EMBL" id="WBW49701.1"/>
    </source>
</evidence>
<sequence>MDYNKQLDRVIQYFKSGEVPESDYAIGCEFEHFVLDKDTLEHITYYGDSEGKHTIEQTLHEIAELFDAVPYENNGKILGCDTDEFSVSLEPGSQFEISITAGKSLEQMSEAYRRILGAILPIFEKHNQILVPLGYNPVASIDDIKLIPKIRYDHMFNHFHSLGGDDTMGWNMMKGTASVQATIDYCDEEDFKSKYFLGSAIAPILYAAFDNAYIFEKAPYEDYNIRQTVWEKTDTSRSGLLPLAFDDLSYKSYAEFILNTTPIFEDVDGEIRSVDKKPFKELFDPDKDGDDAIFHAISIVFPDLRLKTYLEFRMMDGVNYPLNFAALALVKGLFYSKDNLKALHAIYDGTTYADVMKAKDEAAHRGLQGVYNGLSLQEHLKKLYDLAHDALGDEAHFLEPLQNIIESGNSPKDVFKAIYEAQGLRAAIDYNRVDRNV</sequence>
<dbReference type="EMBL" id="CP115667">
    <property type="protein sequence ID" value="WBW49701.1"/>
    <property type="molecule type" value="Genomic_DNA"/>
</dbReference>
<dbReference type="PANTHER" id="PTHR34378:SF1">
    <property type="entry name" value="GLUTAMATE--CYSTEINE LIGASE, CHLOROPLASTIC"/>
    <property type="match status" value="1"/>
</dbReference>
<dbReference type="SUPFAM" id="SSF55931">
    <property type="entry name" value="Glutamine synthetase/guanido kinase"/>
    <property type="match status" value="1"/>
</dbReference>
<evidence type="ECO:0000256" key="3">
    <source>
        <dbReference type="ARBA" id="ARBA00022741"/>
    </source>
</evidence>
<dbReference type="InterPro" id="IPR006336">
    <property type="entry name" value="GCS2"/>
</dbReference>
<comment type="catalytic activity">
    <reaction evidence="5">
        <text>L-cysteine + L-glutamate + ATP = gamma-L-glutamyl-L-cysteine + ADP + phosphate + H(+)</text>
        <dbReference type="Rhea" id="RHEA:13285"/>
        <dbReference type="ChEBI" id="CHEBI:15378"/>
        <dbReference type="ChEBI" id="CHEBI:29985"/>
        <dbReference type="ChEBI" id="CHEBI:30616"/>
        <dbReference type="ChEBI" id="CHEBI:35235"/>
        <dbReference type="ChEBI" id="CHEBI:43474"/>
        <dbReference type="ChEBI" id="CHEBI:58173"/>
        <dbReference type="ChEBI" id="CHEBI:456216"/>
        <dbReference type="EC" id="6.3.2.2"/>
    </reaction>
</comment>
<dbReference type="PANTHER" id="PTHR34378">
    <property type="entry name" value="GLUTAMATE--CYSTEINE LIGASE, CHLOROPLASTIC"/>
    <property type="match status" value="1"/>
</dbReference>
<gene>
    <name evidence="6" type="ORF">O6R05_06780</name>
</gene>
<evidence type="ECO:0000256" key="2">
    <source>
        <dbReference type="ARBA" id="ARBA00022598"/>
    </source>
</evidence>
<proteinExistence type="predicted"/>
<dbReference type="EC" id="6.3.2.2" evidence="1"/>
<dbReference type="GO" id="GO:0016874">
    <property type="term" value="F:ligase activity"/>
    <property type="evidence" value="ECO:0007669"/>
    <property type="project" value="UniProtKB-KW"/>
</dbReference>
<evidence type="ECO:0000313" key="7">
    <source>
        <dbReference type="Proteomes" id="UP001210339"/>
    </source>
</evidence>
<keyword evidence="2 6" id="KW-0436">Ligase</keyword>
<dbReference type="Pfam" id="PF04107">
    <property type="entry name" value="GCS2"/>
    <property type="match status" value="1"/>
</dbReference>
<keyword evidence="7" id="KW-1185">Reference proteome</keyword>
<dbReference type="InterPro" id="IPR035434">
    <property type="entry name" value="GCL_bact_plant"/>
</dbReference>
<evidence type="ECO:0000256" key="1">
    <source>
        <dbReference type="ARBA" id="ARBA00012220"/>
    </source>
</evidence>
<keyword evidence="3" id="KW-0547">Nucleotide-binding</keyword>
<evidence type="ECO:0000256" key="5">
    <source>
        <dbReference type="ARBA" id="ARBA00048819"/>
    </source>
</evidence>
<dbReference type="InterPro" id="IPR014746">
    <property type="entry name" value="Gln_synth/guanido_kin_cat_dom"/>
</dbReference>
<reference evidence="6 7" key="1">
    <citation type="submission" date="2023-01" db="EMBL/GenBank/DDBJ databases">
        <authorList>
            <person name="Lee S.H."/>
            <person name="Jung H.S."/>
            <person name="Yun J.U."/>
        </authorList>
    </citation>
    <scope>NUCLEOTIDE SEQUENCE [LARGE SCALE GENOMIC DNA]</scope>
    <source>
        <strain evidence="6 7">CBA3646</strain>
    </source>
</reference>
<dbReference type="Proteomes" id="UP001210339">
    <property type="component" value="Chromosome"/>
</dbReference>
<dbReference type="Gene3D" id="3.30.590.20">
    <property type="match status" value="1"/>
</dbReference>
<accession>A0ABY7QSC3</accession>
<protein>
    <recommendedName>
        <fullName evidence="1">glutamate--cysteine ligase</fullName>
        <ecNumber evidence="1">6.3.2.2</ecNumber>
    </recommendedName>
</protein>
<name>A0ABY7QSC3_9FIRM</name>
<keyword evidence="4" id="KW-0067">ATP-binding</keyword>